<dbReference type="PRINTS" id="PR00702">
    <property type="entry name" value="ACRIFLAVINRP"/>
</dbReference>
<evidence type="ECO:0000256" key="7">
    <source>
        <dbReference type="ARBA" id="ARBA00022989"/>
    </source>
</evidence>
<evidence type="ECO:0000313" key="10">
    <source>
        <dbReference type="EMBL" id="VUD73282.1"/>
    </source>
</evidence>
<keyword evidence="11" id="KW-1185">Reference proteome</keyword>
<dbReference type="GO" id="GO:0042910">
    <property type="term" value="F:xenobiotic transmembrane transporter activity"/>
    <property type="evidence" value="ECO:0007669"/>
    <property type="project" value="TreeGrafter"/>
</dbReference>
<dbReference type="OrthoDB" id="9807350at2"/>
<dbReference type="Gene3D" id="3.30.70.1440">
    <property type="entry name" value="Multidrug efflux transporter AcrB pore domain"/>
    <property type="match status" value="1"/>
</dbReference>
<dbReference type="InterPro" id="IPR001036">
    <property type="entry name" value="Acrflvin-R"/>
</dbReference>
<dbReference type="GO" id="GO:0005886">
    <property type="term" value="C:plasma membrane"/>
    <property type="evidence" value="ECO:0007669"/>
    <property type="project" value="UniProtKB-SubCell"/>
</dbReference>
<keyword evidence="4" id="KW-1003">Cell membrane</keyword>
<accession>A0A509EGV1</accession>
<feature type="transmembrane region" description="Helical" evidence="9">
    <location>
        <begin position="368"/>
        <end position="388"/>
    </location>
</feature>
<dbReference type="EMBL" id="CABFPH010000065">
    <property type="protein sequence ID" value="VUD73282.1"/>
    <property type="molecule type" value="Genomic_DNA"/>
</dbReference>
<dbReference type="Gene3D" id="3.30.70.1430">
    <property type="entry name" value="Multidrug efflux transporter AcrB pore domain"/>
    <property type="match status" value="2"/>
</dbReference>
<feature type="transmembrane region" description="Helical" evidence="9">
    <location>
        <begin position="443"/>
        <end position="464"/>
    </location>
</feature>
<feature type="transmembrane region" description="Helical" evidence="9">
    <location>
        <begin position="976"/>
        <end position="998"/>
    </location>
</feature>
<evidence type="ECO:0000256" key="3">
    <source>
        <dbReference type="ARBA" id="ARBA00022448"/>
    </source>
</evidence>
<dbReference type="PANTHER" id="PTHR32063:SF13">
    <property type="entry name" value="MULTIDRUG EFFLUX PUMP SUBUNIT ACRB-RELATED"/>
    <property type="match status" value="1"/>
</dbReference>
<evidence type="ECO:0000256" key="5">
    <source>
        <dbReference type="ARBA" id="ARBA00022519"/>
    </source>
</evidence>
<evidence type="ECO:0000313" key="11">
    <source>
        <dbReference type="Proteomes" id="UP000410984"/>
    </source>
</evidence>
<evidence type="ECO:0000256" key="4">
    <source>
        <dbReference type="ARBA" id="ARBA00022475"/>
    </source>
</evidence>
<keyword evidence="3 9" id="KW-0813">Transport</keyword>
<comment type="similarity">
    <text evidence="2 9">Belongs to the resistance-nodulation-cell division (RND) (TC 2.A.6) family.</text>
</comment>
<dbReference type="FunFam" id="3.30.70.1430:FF:000001">
    <property type="entry name" value="Efflux pump membrane transporter"/>
    <property type="match status" value="1"/>
</dbReference>
<dbReference type="Gene3D" id="3.30.70.1320">
    <property type="entry name" value="Multidrug efflux transporter AcrB pore domain like"/>
    <property type="match status" value="1"/>
</dbReference>
<dbReference type="GO" id="GO:0009636">
    <property type="term" value="P:response to toxic substance"/>
    <property type="evidence" value="ECO:0007669"/>
    <property type="project" value="UniProtKB-ARBA"/>
</dbReference>
<dbReference type="NCBIfam" id="TIGR00915">
    <property type="entry name" value="2A0602"/>
    <property type="match status" value="1"/>
</dbReference>
<dbReference type="SUPFAM" id="SSF82866">
    <property type="entry name" value="Multidrug efflux transporter AcrB transmembrane domain"/>
    <property type="match status" value="2"/>
</dbReference>
<feature type="transmembrane region" description="Helical" evidence="9">
    <location>
        <begin position="342"/>
        <end position="361"/>
    </location>
</feature>
<comment type="subcellular location">
    <subcellularLocation>
        <location evidence="1 9">Cell inner membrane</location>
        <topology evidence="1 9">Multi-pass membrane protein</topology>
    </subcellularLocation>
</comment>
<dbReference type="InterPro" id="IPR027463">
    <property type="entry name" value="AcrB_DN_DC_subdom"/>
</dbReference>
<dbReference type="SUPFAM" id="SSF82714">
    <property type="entry name" value="Multidrug efflux transporter AcrB TolC docking domain, DN and DC subdomains"/>
    <property type="match status" value="2"/>
</dbReference>
<keyword evidence="8 9" id="KW-0472">Membrane</keyword>
<keyword evidence="6 9" id="KW-0812">Transmembrane</keyword>
<feature type="transmembrane region" description="Helical" evidence="9">
    <location>
        <begin position="1004"/>
        <end position="1030"/>
    </location>
</feature>
<evidence type="ECO:0000256" key="6">
    <source>
        <dbReference type="ARBA" id="ARBA00022692"/>
    </source>
</evidence>
<feature type="transmembrane region" description="Helical" evidence="9">
    <location>
        <begin position="470"/>
        <end position="489"/>
    </location>
</feature>
<feature type="transmembrane region" description="Helical" evidence="9">
    <location>
        <begin position="394"/>
        <end position="415"/>
    </location>
</feature>
<evidence type="ECO:0000256" key="2">
    <source>
        <dbReference type="ARBA" id="ARBA00010942"/>
    </source>
</evidence>
<feature type="transmembrane region" description="Helical" evidence="9">
    <location>
        <begin position="12"/>
        <end position="33"/>
    </location>
</feature>
<proteinExistence type="inferred from homology"/>
<feature type="transmembrane region" description="Helical" evidence="9">
    <location>
        <begin position="874"/>
        <end position="893"/>
    </location>
</feature>
<gene>
    <name evidence="10" type="primary">bepG_1</name>
    <name evidence="10" type="ORF">MET9862_03897</name>
</gene>
<evidence type="ECO:0000256" key="8">
    <source>
        <dbReference type="ARBA" id="ARBA00023136"/>
    </source>
</evidence>
<dbReference type="GO" id="GO:0015562">
    <property type="term" value="F:efflux transmembrane transporter activity"/>
    <property type="evidence" value="ECO:0007669"/>
    <property type="project" value="InterPro"/>
</dbReference>
<evidence type="ECO:0000256" key="1">
    <source>
        <dbReference type="ARBA" id="ARBA00004429"/>
    </source>
</evidence>
<dbReference type="Pfam" id="PF00873">
    <property type="entry name" value="ACR_tran"/>
    <property type="match status" value="1"/>
</dbReference>
<dbReference type="AlphaFoldDB" id="A0A509EGV1"/>
<name>A0A509EGV1_9HYPH</name>
<sequence>MNAATFVDRPVLANVSALIVSLIGLVAVLFLPVTQYPPITPPTVQVTARFPGADARTVVETVALPIEQQVNGVENMLYMQSTAANDGSYTLVVTFAVGTDLDQAQVQVQNRLSAALAILPQAVQAQGVTSRKKSTAILQIVTLTSPDRSRDGLFLSNYAAISLKDALARIPGVADASVFGVGQYGMRVWLDADAMRARGLMPGDVLTAIQQQSQAVAAGQVGAPPAPTTQAFQVTLDLRGRFADAAEFEAIAVKTEPGGGITRIRDIGRVELGAQTYSQFLTLDGAPAAGIAIFQLPGANALTVADAVRAEMARLGAGFPEGVASAIPFDTTRFVEASIHEVYLTLAEAAGLVLLVILLFLHDWRATLVPATTVPVTVIGAFAALWLLGFSINLLTLFGLVLAIGIVVDDAIMVVEGATHHIEAGLDPRSAAVAAMGELMRPILAITLVLLCVFLPATLLPGIVGQFYRQFALVIAATAVLSAINAATLKPTQCARWLRPRVAPSIGFAAAYRRGFDGAYGRFEAAYLGLTARLVRHAAGASAAALALLALGLYGLTRLPTAFIPTEDQGYLMVSVQLPDGASLERTARAMDRLTAEARAVPGVEQVVAIGGVSLLDNNASLANAGVAYVILKDWSLRGADETLRAIYGRLQARLSGLAEARLTVVPPPPIQGLGLTGGFQMQVQLVDGSFDYRRLQQAADALVAAAAAEPGLVRVTTPFRAGAPHLRVDLDRRKAETLGVNPGDALQTIQTYVGSTYVGQITRFGHTFPIFVQADAPFRLTPETVETLTVRNASGGAVPVGVLAQLTPAVGPALVPLFDLAPSAAVIGVAAPGTSSGQALAAMTSLAQAALPPGTRFAWSGISYQEAQLGGQAYWVFGLALLLVYLVLAGQYESWTAPLAVILVVPLALLGTVTALMLAGADNNIYTQVGLVLLIALAAKNAILVVAFARDLRLAQGLPIAEAALAAARLRLRPILMTSLAFILGVLPLVFATGAGAAARRSIGIAVCSGMLASTFVAVLFVPPLFVMLQRVSERGHRPGAAVEAVPGAGATPATGSGSGL</sequence>
<dbReference type="PANTHER" id="PTHR32063">
    <property type="match status" value="1"/>
</dbReference>
<feature type="transmembrane region" description="Helical" evidence="9">
    <location>
        <begin position="900"/>
        <end position="920"/>
    </location>
</feature>
<keyword evidence="7 9" id="KW-1133">Transmembrane helix</keyword>
<protein>
    <recommendedName>
        <fullName evidence="9">Efflux pump membrane transporter</fullName>
    </recommendedName>
</protein>
<dbReference type="InterPro" id="IPR004764">
    <property type="entry name" value="MdtF-like"/>
</dbReference>
<dbReference type="SUPFAM" id="SSF82693">
    <property type="entry name" value="Multidrug efflux transporter AcrB pore domain, PN1, PN2, PC1 and PC2 subdomains"/>
    <property type="match status" value="4"/>
</dbReference>
<feature type="transmembrane region" description="Helical" evidence="9">
    <location>
        <begin position="926"/>
        <end position="950"/>
    </location>
</feature>
<keyword evidence="5 9" id="KW-0997">Cell inner membrane</keyword>
<reference evidence="10 11" key="1">
    <citation type="submission" date="2019-06" db="EMBL/GenBank/DDBJ databases">
        <authorList>
            <person name="Rodrigo-Torres L."/>
            <person name="Arahal R. D."/>
            <person name="Lucena T."/>
        </authorList>
    </citation>
    <scope>NUCLEOTIDE SEQUENCE [LARGE SCALE GENOMIC DNA]</scope>
    <source>
        <strain evidence="10 11">SB0023/3</strain>
    </source>
</reference>
<dbReference type="Gene3D" id="1.20.1640.10">
    <property type="entry name" value="Multidrug efflux transporter AcrB transmembrane domain"/>
    <property type="match status" value="2"/>
</dbReference>
<feature type="transmembrane region" description="Helical" evidence="9">
    <location>
        <begin position="538"/>
        <end position="556"/>
    </location>
</feature>
<organism evidence="10 11">
    <name type="scientific">Methylobacterium symbioticum</name>
    <dbReference type="NCBI Taxonomy" id="2584084"/>
    <lineage>
        <taxon>Bacteria</taxon>
        <taxon>Pseudomonadati</taxon>
        <taxon>Pseudomonadota</taxon>
        <taxon>Alphaproteobacteria</taxon>
        <taxon>Hyphomicrobiales</taxon>
        <taxon>Methylobacteriaceae</taxon>
        <taxon>Methylobacterium</taxon>
    </lineage>
</organism>
<dbReference type="Gene3D" id="3.30.2090.10">
    <property type="entry name" value="Multidrug efflux transporter AcrB TolC docking domain, DN and DC subdomains"/>
    <property type="match status" value="2"/>
</dbReference>
<dbReference type="Proteomes" id="UP000410984">
    <property type="component" value="Unassembled WGS sequence"/>
</dbReference>
<dbReference type="RefSeq" id="WP_142584543.1">
    <property type="nucleotide sequence ID" value="NZ_CABFPH010000065.1"/>
</dbReference>
<evidence type="ECO:0000256" key="9">
    <source>
        <dbReference type="RuleBase" id="RU364070"/>
    </source>
</evidence>